<sequence>MSTATAKFQLVGSLLRPEDLLKYKQKIENRDDIKYPFYDAFPGYKEKESETTKQVIAKQKEEGITPITDGEYTKSMWHLDFIWGLKDIERYIADSGYAFQDHDGGDFETRKDIGLRITEPLSGKNHHFIDIFKNVKTQSGNTDVKLTVWGAAHAFTELAVFDELYGKNQVYKTQEDLKDGLVNAYKEFLTEYKEAGGKIIQFDDCLWELFADDNEHSFYASGNEGIEDLADTFISINNEVADFGHELGLKVWTHNCRGNYQSRHAAGGTYQAIAEKFLGEQHYDRFFLEWDDERAGDISALEVLKDKDDVEVVLGLLSSKTSTLDDEQRVVNLLDKASQILPKERLFLSHQCGFASCDNGNELSIEQQWNKINQGQKIAAEYWG</sequence>
<accession>A0A2H6CVX0</accession>
<dbReference type="CDD" id="cd03311">
    <property type="entry name" value="CIMS_C_terminal_like"/>
    <property type="match status" value="1"/>
</dbReference>
<protein>
    <recommendedName>
        <fullName evidence="3">5-methyltetrahydropteroyltriglutamate--homocysteine methyltransferase</fullName>
    </recommendedName>
</protein>
<dbReference type="EMBL" id="BDEC01000119">
    <property type="protein sequence ID" value="GBD69120.1"/>
    <property type="molecule type" value="Genomic_DNA"/>
</dbReference>
<dbReference type="PANTHER" id="PTHR43844">
    <property type="entry name" value="METHIONINE SYNTHASE"/>
    <property type="match status" value="1"/>
</dbReference>
<dbReference type="SUPFAM" id="SSF51726">
    <property type="entry name" value="UROD/MetE-like"/>
    <property type="match status" value="1"/>
</dbReference>
<comment type="caution">
    <text evidence="1">The sequence shown here is derived from an EMBL/GenBank/DDBJ whole genome shotgun (WGS) entry which is preliminary data.</text>
</comment>
<dbReference type="AlphaFoldDB" id="A0A2H6CVX0"/>
<dbReference type="InterPro" id="IPR038071">
    <property type="entry name" value="UROD/MetE-like_sf"/>
</dbReference>
<gene>
    <name evidence="1" type="ORF">TEHN7118_1926</name>
</gene>
<organism evidence="1 2">
    <name type="scientific">Tetragenococcus halophilus subsp. halophilus</name>
    <dbReference type="NCBI Taxonomy" id="1513897"/>
    <lineage>
        <taxon>Bacteria</taxon>
        <taxon>Bacillati</taxon>
        <taxon>Bacillota</taxon>
        <taxon>Bacilli</taxon>
        <taxon>Lactobacillales</taxon>
        <taxon>Enterococcaceae</taxon>
        <taxon>Tetragenococcus</taxon>
    </lineage>
</organism>
<keyword evidence="2" id="KW-1185">Reference proteome</keyword>
<evidence type="ECO:0000313" key="1">
    <source>
        <dbReference type="EMBL" id="GBD69120.1"/>
    </source>
</evidence>
<dbReference type="RefSeq" id="WP_103100288.1">
    <property type="nucleotide sequence ID" value="NZ_BDEB01000079.1"/>
</dbReference>
<evidence type="ECO:0008006" key="3">
    <source>
        <dbReference type="Google" id="ProtNLM"/>
    </source>
</evidence>
<reference evidence="1 2" key="1">
    <citation type="submission" date="2016-05" db="EMBL/GenBank/DDBJ databases">
        <title>Whole genome sequencing of Tetragenococcus halophilus subsp. halophilus NISL 7118.</title>
        <authorList>
            <person name="Shiwa Y."/>
            <person name="Nishimura I."/>
            <person name="Yoshikawa H."/>
            <person name="Koyama Y."/>
            <person name="Oguma T."/>
        </authorList>
    </citation>
    <scope>NUCLEOTIDE SEQUENCE [LARGE SCALE GENOMIC DNA]</scope>
    <source>
        <strain evidence="1 2">NISL 7118</strain>
    </source>
</reference>
<dbReference type="GO" id="GO:0003871">
    <property type="term" value="F:5-methyltetrahydropteroyltriglutamate-homocysteine S-methyltransferase activity"/>
    <property type="evidence" value="ECO:0007669"/>
    <property type="project" value="InterPro"/>
</dbReference>
<evidence type="ECO:0000313" key="2">
    <source>
        <dbReference type="Proteomes" id="UP000236214"/>
    </source>
</evidence>
<dbReference type="Proteomes" id="UP000236214">
    <property type="component" value="Unassembled WGS sequence"/>
</dbReference>
<name>A0A2H6CVX0_TETHA</name>
<proteinExistence type="predicted"/>
<dbReference type="GO" id="GO:0008270">
    <property type="term" value="F:zinc ion binding"/>
    <property type="evidence" value="ECO:0007669"/>
    <property type="project" value="InterPro"/>
</dbReference>
<dbReference type="InterPro" id="IPR002629">
    <property type="entry name" value="Met_Synth_C/arc"/>
</dbReference>
<dbReference type="Gene3D" id="3.20.20.210">
    <property type="match status" value="1"/>
</dbReference>
<dbReference type="GO" id="GO:0009086">
    <property type="term" value="P:methionine biosynthetic process"/>
    <property type="evidence" value="ECO:0007669"/>
    <property type="project" value="InterPro"/>
</dbReference>
<dbReference type="PANTHER" id="PTHR43844:SF1">
    <property type="entry name" value="METHIONINE SYNTHASE"/>
    <property type="match status" value="1"/>
</dbReference>